<evidence type="ECO:0000256" key="3">
    <source>
        <dbReference type="SAM" id="MobiDB-lite"/>
    </source>
</evidence>
<dbReference type="PANTHER" id="PTHR11918:SF45">
    <property type="entry name" value="THREONYLCARBAMOYLADENOSINE TRNA METHYLTHIOTRANSFERASE"/>
    <property type="match status" value="1"/>
</dbReference>
<dbReference type="AlphaFoldDB" id="A0A7N2MCE9"/>
<reference evidence="4 5" key="1">
    <citation type="journal article" date="2016" name="G3 (Bethesda)">
        <title>First Draft Assembly and Annotation of the Genome of a California Endemic Oak Quercus lobata Nee (Fagaceae).</title>
        <authorList>
            <person name="Sork V.L."/>
            <person name="Fitz-Gibbon S.T."/>
            <person name="Puiu D."/>
            <person name="Crepeau M."/>
            <person name="Gugger P.F."/>
            <person name="Sherman R."/>
            <person name="Stevens K."/>
            <person name="Langley C.H."/>
            <person name="Pellegrini M."/>
            <person name="Salzberg S.L."/>
        </authorList>
    </citation>
    <scope>NUCLEOTIDE SEQUENCE [LARGE SCALE GENOMIC DNA]</scope>
    <source>
        <strain evidence="4 5">cv. SW786</strain>
    </source>
</reference>
<evidence type="ECO:0000313" key="5">
    <source>
        <dbReference type="Proteomes" id="UP000594261"/>
    </source>
</evidence>
<name>A0A7N2MCE9_QUELO</name>
<dbReference type="Gramene" id="QL08p020799:mrna">
    <property type="protein sequence ID" value="QL08p020799:mrna"/>
    <property type="gene ID" value="QL08p020799"/>
</dbReference>
<protein>
    <submittedName>
        <fullName evidence="4">Uncharacterized protein</fullName>
    </submittedName>
</protein>
<keyword evidence="2" id="KW-0175">Coiled coil</keyword>
<keyword evidence="5" id="KW-1185">Reference proteome</keyword>
<dbReference type="InParanoid" id="A0A7N2MCE9"/>
<evidence type="ECO:0000256" key="2">
    <source>
        <dbReference type="SAM" id="Coils"/>
    </source>
</evidence>
<dbReference type="EnsemblPlants" id="QL08p020799:mrna">
    <property type="protein sequence ID" value="QL08p020799:mrna"/>
    <property type="gene ID" value="QL08p020799"/>
</dbReference>
<dbReference type="EMBL" id="LRBV02000008">
    <property type="status" value="NOT_ANNOTATED_CDS"/>
    <property type="molecule type" value="Genomic_DNA"/>
</dbReference>
<dbReference type="Proteomes" id="UP000594261">
    <property type="component" value="Chromosome 8"/>
</dbReference>
<reference evidence="4" key="2">
    <citation type="submission" date="2021-01" db="UniProtKB">
        <authorList>
            <consortium name="EnsemblPlants"/>
        </authorList>
    </citation>
    <scope>IDENTIFICATION</scope>
</reference>
<evidence type="ECO:0000313" key="4">
    <source>
        <dbReference type="EnsemblPlants" id="QL08p020799:mrna"/>
    </source>
</evidence>
<feature type="coiled-coil region" evidence="2">
    <location>
        <begin position="23"/>
        <end position="57"/>
    </location>
</feature>
<proteinExistence type="predicted"/>
<dbReference type="GO" id="GO:0005783">
    <property type="term" value="C:endoplasmic reticulum"/>
    <property type="evidence" value="ECO:0007669"/>
    <property type="project" value="TreeGrafter"/>
</dbReference>
<accession>A0A7N2MCE9</accession>
<dbReference type="PANTHER" id="PTHR11918">
    <property type="entry name" value="RADICAL SAM PROTEINS"/>
    <property type="match status" value="1"/>
</dbReference>
<feature type="region of interest" description="Disordered" evidence="3">
    <location>
        <begin position="195"/>
        <end position="214"/>
    </location>
</feature>
<sequence>MVNKILEDVKALYESHNAILEKVKGLAESKKAMKEELLKLQKDLENMSEEELQLLEVVVVDATRSQDDQLLEETLNGHKVLLLNCKTLPALVEVLPINVDCLGDHTYSKTKHAHNHLGSYTIDSFIGRAQAILVDGLKEIWLSNKDIEYFPIGDDLDLLDPLVSHYKVKGIAKSDLDPFVKKSFVLENASVDKQREISGPHMSPTHPSSKQRRRRRVIDGCPITLIKSE</sequence>
<organism evidence="4 5">
    <name type="scientific">Quercus lobata</name>
    <name type="common">Valley oak</name>
    <dbReference type="NCBI Taxonomy" id="97700"/>
    <lineage>
        <taxon>Eukaryota</taxon>
        <taxon>Viridiplantae</taxon>
        <taxon>Streptophyta</taxon>
        <taxon>Embryophyta</taxon>
        <taxon>Tracheophyta</taxon>
        <taxon>Spermatophyta</taxon>
        <taxon>Magnoliopsida</taxon>
        <taxon>eudicotyledons</taxon>
        <taxon>Gunneridae</taxon>
        <taxon>Pentapetalae</taxon>
        <taxon>rosids</taxon>
        <taxon>fabids</taxon>
        <taxon>Fagales</taxon>
        <taxon>Fagaceae</taxon>
        <taxon>Quercus</taxon>
    </lineage>
</organism>
<keyword evidence="1" id="KW-0808">Transferase</keyword>
<dbReference type="GO" id="GO:0035598">
    <property type="term" value="F:tRNA (N(6)-L-threonylcarbamoyladenosine(37)-C(2))-methylthiotransferase activity"/>
    <property type="evidence" value="ECO:0007669"/>
    <property type="project" value="TreeGrafter"/>
</dbReference>
<evidence type="ECO:0000256" key="1">
    <source>
        <dbReference type="ARBA" id="ARBA00022679"/>
    </source>
</evidence>